<accession>A0ABV6LSN9</accession>
<evidence type="ECO:0000313" key="1">
    <source>
        <dbReference type="EMBL" id="MFC0525430.1"/>
    </source>
</evidence>
<name>A0ABV6LSN9_9BACI</name>
<protein>
    <submittedName>
        <fullName evidence="1">Uncharacterized protein</fullName>
    </submittedName>
</protein>
<evidence type="ECO:0000313" key="2">
    <source>
        <dbReference type="Proteomes" id="UP001589836"/>
    </source>
</evidence>
<dbReference type="Proteomes" id="UP001589836">
    <property type="component" value="Unassembled WGS sequence"/>
</dbReference>
<keyword evidence="2" id="KW-1185">Reference proteome</keyword>
<dbReference type="RefSeq" id="WP_377350691.1">
    <property type="nucleotide sequence ID" value="NZ_JBHLTP010000013.1"/>
</dbReference>
<comment type="caution">
    <text evidence="1">The sequence shown here is derived from an EMBL/GenBank/DDBJ whole genome shotgun (WGS) entry which is preliminary data.</text>
</comment>
<dbReference type="EMBL" id="JBHLTP010000013">
    <property type="protein sequence ID" value="MFC0525430.1"/>
    <property type="molecule type" value="Genomic_DNA"/>
</dbReference>
<sequence>MECESCRMMLQKLRKQEELLTQLIHFVANNHERIVGLESEVKQQPYKHLIS</sequence>
<proteinExistence type="predicted"/>
<gene>
    <name evidence="1" type="ORF">ACFFGV_17740</name>
</gene>
<reference evidence="1 2" key="1">
    <citation type="submission" date="2024-09" db="EMBL/GenBank/DDBJ databases">
        <authorList>
            <person name="Sun Q."/>
            <person name="Mori K."/>
        </authorList>
    </citation>
    <scope>NUCLEOTIDE SEQUENCE [LARGE SCALE GENOMIC DNA]</scope>
    <source>
        <strain evidence="1 2">NCAIM B.02529</strain>
    </source>
</reference>
<organism evidence="1 2">
    <name type="scientific">Pontibacillus salicampi</name>
    <dbReference type="NCBI Taxonomy" id="1449801"/>
    <lineage>
        <taxon>Bacteria</taxon>
        <taxon>Bacillati</taxon>
        <taxon>Bacillota</taxon>
        <taxon>Bacilli</taxon>
        <taxon>Bacillales</taxon>
        <taxon>Bacillaceae</taxon>
        <taxon>Pontibacillus</taxon>
    </lineage>
</organism>